<keyword evidence="2" id="KW-0238">DNA-binding</keyword>
<sequence>MNSYVDNPARTIAYRQPATFFVTTDNSKARLRMAIDPKLKLLTVEEVAEIFRRDRTTIDRWCRERPGFPKKIRMDPVGSRFLAAEIEDYIRQCIANR</sequence>
<dbReference type="Proteomes" id="UP000236742">
    <property type="component" value="Unassembled WGS sequence"/>
</dbReference>
<dbReference type="EMBL" id="FNVD01000013">
    <property type="protein sequence ID" value="SEG15650.1"/>
    <property type="molecule type" value="Genomic_DNA"/>
</dbReference>
<dbReference type="GO" id="GO:0003677">
    <property type="term" value="F:DNA binding"/>
    <property type="evidence" value="ECO:0007669"/>
    <property type="project" value="UniProtKB-KW"/>
</dbReference>
<organism evidence="2 3">
    <name type="scientific">Jhaorihella thermophila</name>
    <dbReference type="NCBI Taxonomy" id="488547"/>
    <lineage>
        <taxon>Bacteria</taxon>
        <taxon>Pseudomonadati</taxon>
        <taxon>Pseudomonadota</taxon>
        <taxon>Alphaproteobacteria</taxon>
        <taxon>Rhodobacterales</taxon>
        <taxon>Paracoccaceae</taxon>
        <taxon>Jhaorihella</taxon>
    </lineage>
</organism>
<dbReference type="InterPro" id="IPR041657">
    <property type="entry name" value="HTH_17"/>
</dbReference>
<dbReference type="Pfam" id="PF12728">
    <property type="entry name" value="HTH_17"/>
    <property type="match status" value="1"/>
</dbReference>
<evidence type="ECO:0000313" key="3">
    <source>
        <dbReference type="Proteomes" id="UP000236742"/>
    </source>
</evidence>
<keyword evidence="3" id="KW-1185">Reference proteome</keyword>
<feature type="domain" description="Helix-turn-helix" evidence="1">
    <location>
        <begin position="41"/>
        <end position="93"/>
    </location>
</feature>
<gene>
    <name evidence="2" type="ORF">SAMN05421751_1132</name>
</gene>
<dbReference type="AlphaFoldDB" id="A0A1H5XW82"/>
<name>A0A1H5XW82_9RHOB</name>
<reference evidence="2 3" key="1">
    <citation type="submission" date="2016-10" db="EMBL/GenBank/DDBJ databases">
        <authorList>
            <person name="de Groot N.N."/>
        </authorList>
    </citation>
    <scope>NUCLEOTIDE SEQUENCE [LARGE SCALE GENOMIC DNA]</scope>
    <source>
        <strain evidence="2 3">DSM 23413</strain>
    </source>
</reference>
<proteinExistence type="predicted"/>
<protein>
    <submittedName>
        <fullName evidence="2">Predicted DNA-binding transcriptional regulator AlpA</fullName>
    </submittedName>
</protein>
<evidence type="ECO:0000259" key="1">
    <source>
        <dbReference type="Pfam" id="PF12728"/>
    </source>
</evidence>
<accession>A0A1H5XW82</accession>
<evidence type="ECO:0000313" key="2">
    <source>
        <dbReference type="EMBL" id="SEG15650.1"/>
    </source>
</evidence>